<evidence type="ECO:0000313" key="1">
    <source>
        <dbReference type="EMBL" id="BCB75808.1"/>
    </source>
</evidence>
<evidence type="ECO:0000313" key="2">
    <source>
        <dbReference type="Proteomes" id="UP000502508"/>
    </source>
</evidence>
<dbReference type="EMBL" id="AP022870">
    <property type="protein sequence ID" value="BCB75808.1"/>
    <property type="molecule type" value="Genomic_DNA"/>
</dbReference>
<keyword evidence="2" id="KW-1185">Reference proteome</keyword>
<dbReference type="KEGG" id="pfla:Pflav_022180"/>
<dbReference type="Proteomes" id="UP000502508">
    <property type="component" value="Chromosome"/>
</dbReference>
<name>A0A6F8XPW6_9ACTN</name>
<sequence>MPPSAGPAVAVRTYPDAVTRERFVALATGRTMALAGDTFDYTLIERSIFVPTNRTHRYYVTDAAGATVAWLGPSNPVEPVEKPWYRYLLFGGMFAPDGQLLRQYEHGAQGRTAILDAEIKPRSWLVLFKFKLTISVGQQVIGGLDAQKFRPYDPIAVVATDGRLIATIQRLQFDRDRLYASRGARTRITLTENACAWPPHALLMLVPALDHVCEFHSNS</sequence>
<accession>A0A6F8XPW6</accession>
<dbReference type="AlphaFoldDB" id="A0A6F8XPW6"/>
<reference evidence="1 2" key="1">
    <citation type="submission" date="2020-03" db="EMBL/GenBank/DDBJ databases">
        <title>Whole genome shotgun sequence of Phytohabitans flavus NBRC 107702.</title>
        <authorList>
            <person name="Komaki H."/>
            <person name="Tamura T."/>
        </authorList>
    </citation>
    <scope>NUCLEOTIDE SEQUENCE [LARGE SCALE GENOMIC DNA]</scope>
    <source>
        <strain evidence="1 2">NBRC 107702</strain>
    </source>
</reference>
<dbReference type="RefSeq" id="WP_173035789.1">
    <property type="nucleotide sequence ID" value="NZ_AP022870.1"/>
</dbReference>
<proteinExistence type="predicted"/>
<gene>
    <name evidence="1" type="ORF">Pflav_022180</name>
</gene>
<reference evidence="1 2" key="2">
    <citation type="submission" date="2020-03" db="EMBL/GenBank/DDBJ databases">
        <authorList>
            <person name="Ichikawa N."/>
            <person name="Kimura A."/>
            <person name="Kitahashi Y."/>
            <person name="Uohara A."/>
        </authorList>
    </citation>
    <scope>NUCLEOTIDE SEQUENCE [LARGE SCALE GENOMIC DNA]</scope>
    <source>
        <strain evidence="1 2">NBRC 107702</strain>
    </source>
</reference>
<protein>
    <submittedName>
        <fullName evidence="1">Uncharacterized protein</fullName>
    </submittedName>
</protein>
<organism evidence="1 2">
    <name type="scientific">Phytohabitans flavus</name>
    <dbReference type="NCBI Taxonomy" id="1076124"/>
    <lineage>
        <taxon>Bacteria</taxon>
        <taxon>Bacillati</taxon>
        <taxon>Actinomycetota</taxon>
        <taxon>Actinomycetes</taxon>
        <taxon>Micromonosporales</taxon>
        <taxon>Micromonosporaceae</taxon>
    </lineage>
</organism>